<dbReference type="PANTHER" id="PTHR24421">
    <property type="entry name" value="NITRATE/NITRITE SENSOR PROTEIN NARX-RELATED"/>
    <property type="match status" value="1"/>
</dbReference>
<dbReference type="OrthoDB" id="9797605at2"/>
<proteinExistence type="predicted"/>
<dbReference type="Proteomes" id="UP001527202">
    <property type="component" value="Unassembled WGS sequence"/>
</dbReference>
<keyword evidence="3" id="KW-0808">Transferase</keyword>
<accession>A0A410X278</accession>
<evidence type="ECO:0000313" key="11">
    <source>
        <dbReference type="Proteomes" id="UP001527202"/>
    </source>
</evidence>
<keyword evidence="5" id="KW-0902">Two-component regulatory system</keyword>
<feature type="domain" description="Histidine kinase/HSP90-like ATPase" evidence="7">
    <location>
        <begin position="278"/>
        <end position="373"/>
    </location>
</feature>
<feature type="transmembrane region" description="Helical" evidence="6">
    <location>
        <begin position="108"/>
        <end position="126"/>
    </location>
</feature>
<feature type="transmembrane region" description="Helical" evidence="6">
    <location>
        <begin position="41"/>
        <end position="58"/>
    </location>
</feature>
<feature type="transmembrane region" description="Helical" evidence="6">
    <location>
        <begin position="12"/>
        <end position="35"/>
    </location>
</feature>
<evidence type="ECO:0000313" key="10">
    <source>
        <dbReference type="Proteomes" id="UP000288943"/>
    </source>
</evidence>
<name>A0A410X278_9BACL</name>
<dbReference type="GeneID" id="95378012"/>
<dbReference type="EC" id="2.7.13.3" evidence="2"/>
<dbReference type="InterPro" id="IPR011712">
    <property type="entry name" value="Sig_transdc_His_kin_sub3_dim/P"/>
</dbReference>
<evidence type="ECO:0000259" key="7">
    <source>
        <dbReference type="SMART" id="SM00387"/>
    </source>
</evidence>
<comment type="catalytic activity">
    <reaction evidence="1">
        <text>ATP + protein L-histidine = ADP + protein N-phospho-L-histidine.</text>
        <dbReference type="EC" id="2.7.13.3"/>
    </reaction>
</comment>
<dbReference type="Pfam" id="PF07730">
    <property type="entry name" value="HisKA_3"/>
    <property type="match status" value="1"/>
</dbReference>
<dbReference type="Proteomes" id="UP000288943">
    <property type="component" value="Chromosome"/>
</dbReference>
<keyword evidence="4 9" id="KW-0418">Kinase</keyword>
<organism evidence="9 10">
    <name type="scientific">Paenibacillus chitinolyticus</name>
    <dbReference type="NCBI Taxonomy" id="79263"/>
    <lineage>
        <taxon>Bacteria</taxon>
        <taxon>Bacillati</taxon>
        <taxon>Bacillota</taxon>
        <taxon>Bacilli</taxon>
        <taxon>Bacillales</taxon>
        <taxon>Paenibacillaceae</taxon>
        <taxon>Paenibacillus</taxon>
    </lineage>
</organism>
<dbReference type="GO" id="GO:0016020">
    <property type="term" value="C:membrane"/>
    <property type="evidence" value="ECO:0007669"/>
    <property type="project" value="InterPro"/>
</dbReference>
<dbReference type="Pfam" id="PF02518">
    <property type="entry name" value="HATPase_c"/>
    <property type="match status" value="1"/>
</dbReference>
<evidence type="ECO:0000256" key="1">
    <source>
        <dbReference type="ARBA" id="ARBA00000085"/>
    </source>
</evidence>
<dbReference type="KEGG" id="pchi:PC41400_24780"/>
<protein>
    <recommendedName>
        <fullName evidence="2">histidine kinase</fullName>
        <ecNumber evidence="2">2.7.13.3</ecNumber>
    </recommendedName>
</protein>
<dbReference type="PANTHER" id="PTHR24421:SF63">
    <property type="entry name" value="SENSOR HISTIDINE KINASE DESK"/>
    <property type="match status" value="1"/>
</dbReference>
<feature type="transmembrane region" description="Helical" evidence="6">
    <location>
        <begin position="132"/>
        <end position="152"/>
    </location>
</feature>
<keyword evidence="6" id="KW-1133">Transmembrane helix</keyword>
<evidence type="ECO:0000256" key="4">
    <source>
        <dbReference type="ARBA" id="ARBA00022777"/>
    </source>
</evidence>
<dbReference type="RefSeq" id="WP_042230564.1">
    <property type="nucleotide sequence ID" value="NZ_CP026520.1"/>
</dbReference>
<dbReference type="EMBL" id="CP026520">
    <property type="protein sequence ID" value="QAV20722.1"/>
    <property type="molecule type" value="Genomic_DNA"/>
</dbReference>
<keyword evidence="6" id="KW-0812">Transmembrane</keyword>
<gene>
    <name evidence="8" type="ORF">M5X16_17320</name>
    <name evidence="9" type="ORF">PC41400_24780</name>
</gene>
<dbReference type="AlphaFoldDB" id="A0A410X278"/>
<dbReference type="CDD" id="cd16917">
    <property type="entry name" value="HATPase_UhpB-NarQ-NarX-like"/>
    <property type="match status" value="1"/>
</dbReference>
<dbReference type="Pfam" id="PF23540">
    <property type="entry name" value="DesK_N"/>
    <property type="match status" value="1"/>
</dbReference>
<keyword evidence="11" id="KW-1185">Reference proteome</keyword>
<evidence type="ECO:0000313" key="9">
    <source>
        <dbReference type="EMBL" id="QAV20722.1"/>
    </source>
</evidence>
<dbReference type="InterPro" id="IPR003594">
    <property type="entry name" value="HATPase_dom"/>
</dbReference>
<dbReference type="SMART" id="SM00387">
    <property type="entry name" value="HATPase_c"/>
    <property type="match status" value="1"/>
</dbReference>
<dbReference type="InterPro" id="IPR056374">
    <property type="entry name" value="DesK/YvfT_N"/>
</dbReference>
<reference evidence="9 10" key="1">
    <citation type="submission" date="2018-01" db="EMBL/GenBank/DDBJ databases">
        <title>The whole genome sequencing and assembly of Paenibacillus chitinolyticus KCCM 41400 strain.</title>
        <authorList>
            <person name="Kim J.-Y."/>
            <person name="Park M.-K."/>
            <person name="Lee Y.-J."/>
            <person name="Yi H."/>
            <person name="Bahn Y.-S."/>
            <person name="Kim J.F."/>
            <person name="Lee D.-W."/>
        </authorList>
    </citation>
    <scope>NUCLEOTIDE SEQUENCE [LARGE SCALE GENOMIC DNA]</scope>
    <source>
        <strain evidence="9 10">KCCM 41400</strain>
    </source>
</reference>
<evidence type="ECO:0000256" key="6">
    <source>
        <dbReference type="SAM" id="Phobius"/>
    </source>
</evidence>
<dbReference type="EMBL" id="JAMDMJ010000022">
    <property type="protein sequence ID" value="MCY9597525.1"/>
    <property type="molecule type" value="Genomic_DNA"/>
</dbReference>
<dbReference type="GO" id="GO:0000155">
    <property type="term" value="F:phosphorelay sensor kinase activity"/>
    <property type="evidence" value="ECO:0007669"/>
    <property type="project" value="InterPro"/>
</dbReference>
<evidence type="ECO:0000313" key="8">
    <source>
        <dbReference type="EMBL" id="MCY9597525.1"/>
    </source>
</evidence>
<sequence>MFRRQPARPREGPPFIFTIIWLVYLIFPVVSVLQLPFPEKILGSGLLIVFVAAYLTSFHRAAGRYWVILFQTVVIGFLSIRYNENFIYLAFYPSPVIGMLRSVRQMAAAIAGLFLMFVAVGWHYKLMNDVDLFLQLLPALVIILIMPVAMRIGRRSKELRGKLQLANEEIARLSKIEERQRISRDLHDTLGHTLSLITLKGELAEKMIPKNPEKAVREVQDIQATSRAALKQVRELVSDMNMVTIREEFDRAKQILAAGGIVLELKAGEGAEDVAPPLIGNILGMCLREAVTNVVKHSKAKLCIVEWASDEEGYRLIVSDNGVGFDRDERQPDLGTNGLRGMKERLKLVDGHCTFESAGGRGTRVVFTIPKVTKNGEKEAGGE</sequence>
<reference evidence="8 11" key="2">
    <citation type="submission" date="2022-05" db="EMBL/GenBank/DDBJ databases">
        <title>Genome Sequencing of Bee-Associated Microbes.</title>
        <authorList>
            <person name="Dunlap C."/>
        </authorList>
    </citation>
    <scope>NUCLEOTIDE SEQUENCE [LARGE SCALE GENOMIC DNA]</scope>
    <source>
        <strain evidence="8 11">NRRL B-23120</strain>
    </source>
</reference>
<dbReference type="Gene3D" id="1.20.5.1930">
    <property type="match status" value="1"/>
</dbReference>
<feature type="transmembrane region" description="Helical" evidence="6">
    <location>
        <begin position="65"/>
        <end position="80"/>
    </location>
</feature>
<dbReference type="InterPro" id="IPR050482">
    <property type="entry name" value="Sensor_HK_TwoCompSys"/>
</dbReference>
<dbReference type="Gene3D" id="3.30.565.10">
    <property type="entry name" value="Histidine kinase-like ATPase, C-terminal domain"/>
    <property type="match status" value="1"/>
</dbReference>
<dbReference type="SUPFAM" id="SSF55874">
    <property type="entry name" value="ATPase domain of HSP90 chaperone/DNA topoisomerase II/histidine kinase"/>
    <property type="match status" value="1"/>
</dbReference>
<dbReference type="GO" id="GO:0046983">
    <property type="term" value="F:protein dimerization activity"/>
    <property type="evidence" value="ECO:0007669"/>
    <property type="project" value="InterPro"/>
</dbReference>
<dbReference type="InterPro" id="IPR036890">
    <property type="entry name" value="HATPase_C_sf"/>
</dbReference>
<keyword evidence="6" id="KW-0472">Membrane</keyword>
<evidence type="ECO:0000256" key="2">
    <source>
        <dbReference type="ARBA" id="ARBA00012438"/>
    </source>
</evidence>
<evidence type="ECO:0000256" key="3">
    <source>
        <dbReference type="ARBA" id="ARBA00022679"/>
    </source>
</evidence>
<evidence type="ECO:0000256" key="5">
    <source>
        <dbReference type="ARBA" id="ARBA00023012"/>
    </source>
</evidence>